<feature type="region of interest" description="Disordered" evidence="1">
    <location>
        <begin position="49"/>
        <end position="117"/>
    </location>
</feature>
<gene>
    <name evidence="2" type="ORF">PVAP13_1KG202605</name>
</gene>
<sequence length="117" mass="12849">MSIAPADPTLLALLDAAVYSRIEEQSTRSETWAGEEKIKEEKKWKEETINPEECQGRRAGISPDTAVGAPPCRRFLAGERRRSGDRPGYLVGRRLRPASTRLGRRAGARTRGGSKAG</sequence>
<comment type="caution">
    <text evidence="2">The sequence shown here is derived from an EMBL/GenBank/DDBJ whole genome shotgun (WGS) entry which is preliminary data.</text>
</comment>
<evidence type="ECO:0000313" key="2">
    <source>
        <dbReference type="EMBL" id="KAG2657608.1"/>
    </source>
</evidence>
<evidence type="ECO:0000313" key="3">
    <source>
        <dbReference type="Proteomes" id="UP000823388"/>
    </source>
</evidence>
<name>A0A8T0XFI4_PANVG</name>
<dbReference type="Proteomes" id="UP000823388">
    <property type="component" value="Chromosome 1K"/>
</dbReference>
<protein>
    <submittedName>
        <fullName evidence="2">Uncharacterized protein</fullName>
    </submittedName>
</protein>
<keyword evidence="3" id="KW-1185">Reference proteome</keyword>
<proteinExistence type="predicted"/>
<reference evidence="2" key="1">
    <citation type="submission" date="2020-05" db="EMBL/GenBank/DDBJ databases">
        <title>WGS assembly of Panicum virgatum.</title>
        <authorList>
            <person name="Lovell J.T."/>
            <person name="Jenkins J."/>
            <person name="Shu S."/>
            <person name="Juenger T.E."/>
            <person name="Schmutz J."/>
        </authorList>
    </citation>
    <scope>NUCLEOTIDE SEQUENCE</scope>
    <source>
        <strain evidence="2">AP13</strain>
    </source>
</reference>
<accession>A0A8T0XFI4</accession>
<organism evidence="2 3">
    <name type="scientific">Panicum virgatum</name>
    <name type="common">Blackwell switchgrass</name>
    <dbReference type="NCBI Taxonomy" id="38727"/>
    <lineage>
        <taxon>Eukaryota</taxon>
        <taxon>Viridiplantae</taxon>
        <taxon>Streptophyta</taxon>
        <taxon>Embryophyta</taxon>
        <taxon>Tracheophyta</taxon>
        <taxon>Spermatophyta</taxon>
        <taxon>Magnoliopsida</taxon>
        <taxon>Liliopsida</taxon>
        <taxon>Poales</taxon>
        <taxon>Poaceae</taxon>
        <taxon>PACMAD clade</taxon>
        <taxon>Panicoideae</taxon>
        <taxon>Panicodae</taxon>
        <taxon>Paniceae</taxon>
        <taxon>Panicinae</taxon>
        <taxon>Panicum</taxon>
        <taxon>Panicum sect. Hiantes</taxon>
    </lineage>
</organism>
<dbReference type="EMBL" id="CM029037">
    <property type="protein sequence ID" value="KAG2657608.1"/>
    <property type="molecule type" value="Genomic_DNA"/>
</dbReference>
<dbReference type="AlphaFoldDB" id="A0A8T0XFI4"/>
<evidence type="ECO:0000256" key="1">
    <source>
        <dbReference type="SAM" id="MobiDB-lite"/>
    </source>
</evidence>
<feature type="compositionally biased region" description="Basic and acidic residues" evidence="1">
    <location>
        <begin position="76"/>
        <end position="85"/>
    </location>
</feature>